<dbReference type="GO" id="GO:0005524">
    <property type="term" value="F:ATP binding"/>
    <property type="evidence" value="ECO:0007669"/>
    <property type="project" value="UniProtKB-KW"/>
</dbReference>
<reference evidence="5 6" key="1">
    <citation type="journal article" date="2023" name="BMC Biol.">
        <title>The compact genome of the sponge Oopsacas minuta (Hexactinellida) is lacking key metazoan core genes.</title>
        <authorList>
            <person name="Santini S."/>
            <person name="Schenkelaars Q."/>
            <person name="Jourda C."/>
            <person name="Duchesne M."/>
            <person name="Belahbib H."/>
            <person name="Rocher C."/>
            <person name="Selva M."/>
            <person name="Riesgo A."/>
            <person name="Vervoort M."/>
            <person name="Leys S.P."/>
            <person name="Kodjabachian L."/>
            <person name="Le Bivic A."/>
            <person name="Borchiellini C."/>
            <person name="Claverie J.M."/>
            <person name="Renard E."/>
        </authorList>
    </citation>
    <scope>NUCLEOTIDE SEQUENCE [LARGE SCALE GENOMIC DNA]</scope>
    <source>
        <strain evidence="5">SPO-2</strain>
    </source>
</reference>
<organism evidence="5 6">
    <name type="scientific">Oopsacas minuta</name>
    <dbReference type="NCBI Taxonomy" id="111878"/>
    <lineage>
        <taxon>Eukaryota</taxon>
        <taxon>Metazoa</taxon>
        <taxon>Porifera</taxon>
        <taxon>Hexactinellida</taxon>
        <taxon>Hexasterophora</taxon>
        <taxon>Lyssacinosida</taxon>
        <taxon>Leucopsacidae</taxon>
        <taxon>Oopsacas</taxon>
    </lineage>
</organism>
<comment type="caution">
    <text evidence="5">The sequence shown here is derived from an EMBL/GenBank/DDBJ whole genome shotgun (WGS) entry which is preliminary data.</text>
</comment>
<sequence length="255" mass="28975">MAAIDDLGFECLPHLQYSSDLAPSDYWLFGELKRPLRWKRFEDFKRLEYEIKQWEKGPLKNSVPLGWKSYPNDRNDLSEMLIYVLKEGKSTVGRKGTDSKHDIKLTGPMVAEKHCTFENMDTVVTLYPITEAATYVNGNLITQSLVLHHGDRVVIGGDHYFRLNHPVEVVDESRIAALAIQNEKCPPTLKSNTSDFVGILLSLWKIFNVDTPLGKNSLNDPLSKPVAFIDDLFIFLTRILTGLKLSSHSLRKLSN</sequence>
<evidence type="ECO:0000313" key="5">
    <source>
        <dbReference type="EMBL" id="KAI6659507.1"/>
    </source>
</evidence>
<dbReference type="AlphaFoldDB" id="A0AAV7KDW7"/>
<dbReference type="Pfam" id="PF00498">
    <property type="entry name" value="FHA"/>
    <property type="match status" value="1"/>
</dbReference>
<protein>
    <submittedName>
        <fullName evidence="5">Kinesin-like protein KIF14</fullName>
    </submittedName>
</protein>
<evidence type="ECO:0000259" key="4">
    <source>
        <dbReference type="PROSITE" id="PS50006"/>
    </source>
</evidence>
<evidence type="ECO:0000256" key="2">
    <source>
        <dbReference type="ARBA" id="ARBA00022840"/>
    </source>
</evidence>
<keyword evidence="6" id="KW-1185">Reference proteome</keyword>
<evidence type="ECO:0000256" key="3">
    <source>
        <dbReference type="ARBA" id="ARBA00023175"/>
    </source>
</evidence>
<dbReference type="Gene3D" id="3.30.420.10">
    <property type="entry name" value="Ribonuclease H-like superfamily/Ribonuclease H"/>
    <property type="match status" value="1"/>
</dbReference>
<accession>A0AAV7KDW7</accession>
<proteinExistence type="predicted"/>
<dbReference type="PROSITE" id="PS50006">
    <property type="entry name" value="FHA_DOMAIN"/>
    <property type="match status" value="1"/>
</dbReference>
<dbReference type="InterPro" id="IPR036397">
    <property type="entry name" value="RNaseH_sf"/>
</dbReference>
<feature type="domain" description="FHA" evidence="4">
    <location>
        <begin position="90"/>
        <end position="141"/>
    </location>
</feature>
<evidence type="ECO:0000256" key="1">
    <source>
        <dbReference type="ARBA" id="ARBA00022741"/>
    </source>
</evidence>
<gene>
    <name evidence="5" type="ORF">LOD99_10721</name>
</gene>
<keyword evidence="1" id="KW-0547">Nucleotide-binding</keyword>
<dbReference type="Gene3D" id="2.60.200.20">
    <property type="match status" value="1"/>
</dbReference>
<name>A0AAV7KDW7_9METZ</name>
<dbReference type="Proteomes" id="UP001165289">
    <property type="component" value="Unassembled WGS sequence"/>
</dbReference>
<dbReference type="EMBL" id="JAKMXF010000056">
    <property type="protein sequence ID" value="KAI6659507.1"/>
    <property type="molecule type" value="Genomic_DNA"/>
</dbReference>
<dbReference type="GO" id="GO:0003676">
    <property type="term" value="F:nucleic acid binding"/>
    <property type="evidence" value="ECO:0007669"/>
    <property type="project" value="InterPro"/>
</dbReference>
<keyword evidence="3" id="KW-0505">Motor protein</keyword>
<dbReference type="SUPFAM" id="SSF49879">
    <property type="entry name" value="SMAD/FHA domain"/>
    <property type="match status" value="1"/>
</dbReference>
<dbReference type="InterPro" id="IPR000253">
    <property type="entry name" value="FHA_dom"/>
</dbReference>
<dbReference type="InterPro" id="IPR008984">
    <property type="entry name" value="SMAD_FHA_dom_sf"/>
</dbReference>
<keyword evidence="2" id="KW-0067">ATP-binding</keyword>
<dbReference type="PANTHER" id="PTHR47117:SF5">
    <property type="entry name" value="KINESIN-LIKE PROTEIN KIF14"/>
    <property type="match status" value="1"/>
</dbReference>
<dbReference type="PANTHER" id="PTHR47117">
    <property type="entry name" value="STAR-RELATED LIPID TRANSFER PROTEIN 9"/>
    <property type="match status" value="1"/>
</dbReference>
<evidence type="ECO:0000313" key="6">
    <source>
        <dbReference type="Proteomes" id="UP001165289"/>
    </source>
</evidence>